<evidence type="ECO:0000313" key="1">
    <source>
        <dbReference type="EMBL" id="CAF9914280.1"/>
    </source>
</evidence>
<proteinExistence type="predicted"/>
<dbReference type="Proteomes" id="UP000664521">
    <property type="component" value="Unassembled WGS sequence"/>
</dbReference>
<evidence type="ECO:0000313" key="2">
    <source>
        <dbReference type="Proteomes" id="UP000664521"/>
    </source>
</evidence>
<reference evidence="1" key="1">
    <citation type="submission" date="2021-03" db="EMBL/GenBank/DDBJ databases">
        <authorList>
            <person name="Tagirdzhanova G."/>
        </authorList>
    </citation>
    <scope>NUCLEOTIDE SEQUENCE</scope>
</reference>
<dbReference type="OrthoDB" id="432970at2759"/>
<accession>A0A8H3EZ42</accession>
<protein>
    <submittedName>
        <fullName evidence="1">Uncharacterized protein</fullName>
    </submittedName>
</protein>
<name>A0A8H3EZ42_9LECA</name>
<organism evidence="1 2">
    <name type="scientific">Heterodermia speciosa</name>
    <dbReference type="NCBI Taxonomy" id="116794"/>
    <lineage>
        <taxon>Eukaryota</taxon>
        <taxon>Fungi</taxon>
        <taxon>Dikarya</taxon>
        <taxon>Ascomycota</taxon>
        <taxon>Pezizomycotina</taxon>
        <taxon>Lecanoromycetes</taxon>
        <taxon>OSLEUM clade</taxon>
        <taxon>Lecanoromycetidae</taxon>
        <taxon>Caliciales</taxon>
        <taxon>Physciaceae</taxon>
        <taxon>Heterodermia</taxon>
    </lineage>
</organism>
<dbReference type="AlphaFoldDB" id="A0A8H3EZ42"/>
<keyword evidence="2" id="KW-1185">Reference proteome</keyword>
<dbReference type="EMBL" id="CAJPDS010000014">
    <property type="protein sequence ID" value="CAF9914280.1"/>
    <property type="molecule type" value="Genomic_DNA"/>
</dbReference>
<comment type="caution">
    <text evidence="1">The sequence shown here is derived from an EMBL/GenBank/DDBJ whole genome shotgun (WGS) entry which is preliminary data.</text>
</comment>
<sequence>MDGLQHWFYPTGNTLAVNLLRDIPATANDQPDTINAVGKRGQKLGNFTAIHGVRATGPFWIDVVDTVAHAYKEFGKSGLVGRNAEDLADLGNRGLDLLNPMFAEPSAPSGDDVVHHRTEPLSGFHVAEAFSNNPESNQAAYTGINSHVVNVAKAQFRAWCHSFKQYTNNGTVRLDMFSGEAIACCYELQLQASLRNGLPLHHSHLSLFGPLPREPPESLEKSLSEVLGPDVATFVLCGTFSRRAFIWGHYGGCLERAGYDYAASIRERGTATIPHACSLEIWRFPEFTNPEMVKLVEGVTGNTLAVEWEPQTLSAYLVAIYLTIFASENASNLVSQIERMTVTSQYSTDMQRYTRAAKVALPRIVKVRRLTDRDQIVGLFTGKIQKDQTLLVGTNGVQELYLYLIYCSFGKLAAGNETAYQEEIEDDDDGLMGSAHLIVTCQVPAFMLLTGPKKAFLLHWPS</sequence>
<gene>
    <name evidence="1" type="ORF">HETSPECPRED_001939</name>
</gene>